<evidence type="ECO:0000256" key="2">
    <source>
        <dbReference type="SAM" id="Phobius"/>
    </source>
</evidence>
<feature type="region of interest" description="Disordered" evidence="1">
    <location>
        <begin position="1"/>
        <end position="39"/>
    </location>
</feature>
<name>A0A5M9K190_MONFR</name>
<reference evidence="4 5" key="1">
    <citation type="submission" date="2019-06" db="EMBL/GenBank/DDBJ databases">
        <title>Genome Sequence of the Brown Rot Fungal Pathogen Monilinia fructicola.</title>
        <authorList>
            <person name="De Miccolis Angelini R.M."/>
            <person name="Landi L."/>
            <person name="Abate D."/>
            <person name="Pollastro S."/>
            <person name="Romanazzi G."/>
            <person name="Faretra F."/>
        </authorList>
    </citation>
    <scope>NUCLEOTIDE SEQUENCE [LARGE SCALE GENOMIC DNA]</scope>
    <source>
        <strain evidence="4 5">Mfrc123</strain>
    </source>
</reference>
<evidence type="ECO:0000256" key="1">
    <source>
        <dbReference type="SAM" id="MobiDB-lite"/>
    </source>
</evidence>
<evidence type="ECO:0000313" key="5">
    <source>
        <dbReference type="Proteomes" id="UP000322873"/>
    </source>
</evidence>
<feature type="compositionally biased region" description="Low complexity" evidence="1">
    <location>
        <begin position="19"/>
        <end position="30"/>
    </location>
</feature>
<accession>A0A5M9K190</accession>
<sequence>MTSNMNYGATAAGGLTPNSHRSSTPSLTPSHPTPTPQDVDALGQVETQYVLPPLYTLPDADYITILRRIGATHPDDPSQPVQLAGSSPFFSPRHLPPGLYREIVETRQKSQLAYYVSTIFYSIALILQLLFGATLTALGSSSADKHGLAITVLAAANTVNAGLIALFNNTGMPDRFWNDWNEFEDVEMFVKELIETGLVDTDKKKEEVVAGCYVRFQAAKMTVRRNKPASYSGTAKEEKRGKRRLDA</sequence>
<feature type="domain" description="SMODS and SLOG-associating 2TM effector" evidence="3">
    <location>
        <begin position="103"/>
        <end position="220"/>
    </location>
</feature>
<dbReference type="Proteomes" id="UP000322873">
    <property type="component" value="Unassembled WGS sequence"/>
</dbReference>
<dbReference type="NCBIfam" id="NF033635">
    <property type="entry name" value="SLATT_fungal"/>
    <property type="match status" value="1"/>
</dbReference>
<feature type="transmembrane region" description="Helical" evidence="2">
    <location>
        <begin position="112"/>
        <end position="135"/>
    </location>
</feature>
<gene>
    <name evidence="4" type="ORF">EYC84_004470</name>
</gene>
<dbReference type="PANTHER" id="PTHR38793">
    <property type="entry name" value="SLATT_FUNGAL DOMAIN-CONTAINING PROTEIN-RELATED"/>
    <property type="match status" value="1"/>
</dbReference>
<keyword evidence="2" id="KW-0472">Membrane</keyword>
<evidence type="ECO:0000313" key="4">
    <source>
        <dbReference type="EMBL" id="KAA8575291.1"/>
    </source>
</evidence>
<dbReference type="EMBL" id="VICG01000002">
    <property type="protein sequence ID" value="KAA8575291.1"/>
    <property type="molecule type" value="Genomic_DNA"/>
</dbReference>
<evidence type="ECO:0000259" key="3">
    <source>
        <dbReference type="Pfam" id="PF18142"/>
    </source>
</evidence>
<keyword evidence="5" id="KW-1185">Reference proteome</keyword>
<organism evidence="4 5">
    <name type="scientific">Monilinia fructicola</name>
    <name type="common">Brown rot fungus</name>
    <name type="synonym">Ciboria fructicola</name>
    <dbReference type="NCBI Taxonomy" id="38448"/>
    <lineage>
        <taxon>Eukaryota</taxon>
        <taxon>Fungi</taxon>
        <taxon>Dikarya</taxon>
        <taxon>Ascomycota</taxon>
        <taxon>Pezizomycotina</taxon>
        <taxon>Leotiomycetes</taxon>
        <taxon>Helotiales</taxon>
        <taxon>Sclerotiniaceae</taxon>
        <taxon>Monilinia</taxon>
    </lineage>
</organism>
<dbReference type="AlphaFoldDB" id="A0A5M9K190"/>
<feature type="region of interest" description="Disordered" evidence="1">
    <location>
        <begin position="226"/>
        <end position="247"/>
    </location>
</feature>
<dbReference type="VEuPathDB" id="FungiDB:MFRU_002g01770"/>
<proteinExistence type="predicted"/>
<dbReference type="PANTHER" id="PTHR38793:SF1">
    <property type="entry name" value="SMODS AND SLOG-ASSOCIATING 2TM EFFECTOR DOMAIN-CONTAINING PROTEIN"/>
    <property type="match status" value="1"/>
</dbReference>
<dbReference type="Pfam" id="PF18142">
    <property type="entry name" value="SLATT_fungal"/>
    <property type="match status" value="1"/>
</dbReference>
<feature type="transmembrane region" description="Helical" evidence="2">
    <location>
        <begin position="147"/>
        <end position="167"/>
    </location>
</feature>
<feature type="compositionally biased region" description="Basic and acidic residues" evidence="1">
    <location>
        <begin position="235"/>
        <end position="247"/>
    </location>
</feature>
<protein>
    <recommendedName>
        <fullName evidence="3">SMODS and SLOG-associating 2TM effector domain-containing protein</fullName>
    </recommendedName>
</protein>
<comment type="caution">
    <text evidence="4">The sequence shown here is derived from an EMBL/GenBank/DDBJ whole genome shotgun (WGS) entry which is preliminary data.</text>
</comment>
<keyword evidence="2" id="KW-0812">Transmembrane</keyword>
<dbReference type="InterPro" id="IPR041622">
    <property type="entry name" value="SLATT_fungi"/>
</dbReference>
<keyword evidence="2" id="KW-1133">Transmembrane helix</keyword>